<dbReference type="AlphaFoldDB" id="A0A0A9B461"/>
<protein>
    <submittedName>
        <fullName evidence="1">Uncharacterized protein</fullName>
    </submittedName>
</protein>
<dbReference type="EMBL" id="GBRH01239779">
    <property type="protein sequence ID" value="JAD58116.1"/>
    <property type="molecule type" value="Transcribed_RNA"/>
</dbReference>
<proteinExistence type="predicted"/>
<sequence>MKTRVKKKSQCHSSRYHNCIPIYICNAHLQSR</sequence>
<name>A0A0A9B461_ARUDO</name>
<reference evidence="1" key="1">
    <citation type="submission" date="2014-09" db="EMBL/GenBank/DDBJ databases">
        <authorList>
            <person name="Magalhaes I.L.F."/>
            <person name="Oliveira U."/>
            <person name="Santos F.R."/>
            <person name="Vidigal T.H.D.A."/>
            <person name="Brescovit A.D."/>
            <person name="Santos A.J."/>
        </authorList>
    </citation>
    <scope>NUCLEOTIDE SEQUENCE</scope>
    <source>
        <tissue evidence="1">Shoot tissue taken approximately 20 cm above the soil surface</tissue>
    </source>
</reference>
<accession>A0A0A9B461</accession>
<evidence type="ECO:0000313" key="1">
    <source>
        <dbReference type="EMBL" id="JAD58116.1"/>
    </source>
</evidence>
<reference evidence="1" key="2">
    <citation type="journal article" date="2015" name="Data Brief">
        <title>Shoot transcriptome of the giant reed, Arundo donax.</title>
        <authorList>
            <person name="Barrero R.A."/>
            <person name="Guerrero F.D."/>
            <person name="Moolhuijzen P."/>
            <person name="Goolsby J.A."/>
            <person name="Tidwell J."/>
            <person name="Bellgard S.E."/>
            <person name="Bellgard M.I."/>
        </authorList>
    </citation>
    <scope>NUCLEOTIDE SEQUENCE</scope>
    <source>
        <tissue evidence="1">Shoot tissue taken approximately 20 cm above the soil surface</tissue>
    </source>
</reference>
<organism evidence="1">
    <name type="scientific">Arundo donax</name>
    <name type="common">Giant reed</name>
    <name type="synonym">Donax arundinaceus</name>
    <dbReference type="NCBI Taxonomy" id="35708"/>
    <lineage>
        <taxon>Eukaryota</taxon>
        <taxon>Viridiplantae</taxon>
        <taxon>Streptophyta</taxon>
        <taxon>Embryophyta</taxon>
        <taxon>Tracheophyta</taxon>
        <taxon>Spermatophyta</taxon>
        <taxon>Magnoliopsida</taxon>
        <taxon>Liliopsida</taxon>
        <taxon>Poales</taxon>
        <taxon>Poaceae</taxon>
        <taxon>PACMAD clade</taxon>
        <taxon>Arundinoideae</taxon>
        <taxon>Arundineae</taxon>
        <taxon>Arundo</taxon>
    </lineage>
</organism>